<feature type="compositionally biased region" description="Polar residues" evidence="5">
    <location>
        <begin position="2038"/>
        <end position="2050"/>
    </location>
</feature>
<name>A0AAN6UL20_9PEZI</name>
<dbReference type="GO" id="GO:0003729">
    <property type="term" value="F:mRNA binding"/>
    <property type="evidence" value="ECO:0007669"/>
    <property type="project" value="TreeGrafter"/>
</dbReference>
<dbReference type="Pfam" id="PF11262">
    <property type="entry name" value="Tho2"/>
    <property type="match status" value="1"/>
</dbReference>
<feature type="compositionally biased region" description="Pro residues" evidence="5">
    <location>
        <begin position="1766"/>
        <end position="1777"/>
    </location>
</feature>
<feature type="compositionally biased region" description="Low complexity" evidence="5">
    <location>
        <begin position="1808"/>
        <end position="1819"/>
    </location>
</feature>
<comment type="caution">
    <text evidence="9">The sequence shown here is derived from an EMBL/GenBank/DDBJ whole genome shotgun (WGS) entry which is preliminary data.</text>
</comment>
<evidence type="ECO:0000259" key="6">
    <source>
        <dbReference type="Pfam" id="PF11262"/>
    </source>
</evidence>
<protein>
    <recommendedName>
        <fullName evidence="3">THO complex subunit 2</fullName>
    </recommendedName>
</protein>
<reference evidence="9" key="2">
    <citation type="submission" date="2023-05" db="EMBL/GenBank/DDBJ databases">
        <authorList>
            <consortium name="Lawrence Berkeley National Laboratory"/>
            <person name="Steindorff A."/>
            <person name="Hensen N."/>
            <person name="Bonometti L."/>
            <person name="Westerberg I."/>
            <person name="Brannstrom I.O."/>
            <person name="Guillou S."/>
            <person name="Cros-Aarteil S."/>
            <person name="Calhoun S."/>
            <person name="Haridas S."/>
            <person name="Kuo A."/>
            <person name="Mondo S."/>
            <person name="Pangilinan J."/>
            <person name="Riley R."/>
            <person name="Labutti K."/>
            <person name="Andreopoulos B."/>
            <person name="Lipzen A."/>
            <person name="Chen C."/>
            <person name="Yanf M."/>
            <person name="Daum C."/>
            <person name="Ng V."/>
            <person name="Clum A."/>
            <person name="Ohm R."/>
            <person name="Martin F."/>
            <person name="Silar P."/>
            <person name="Natvig D."/>
            <person name="Lalanne C."/>
            <person name="Gautier V."/>
            <person name="Ament-Velasquez S.L."/>
            <person name="Kruys A."/>
            <person name="Hutchinson M.I."/>
            <person name="Powell A.J."/>
            <person name="Barry K."/>
            <person name="Miller A.N."/>
            <person name="Grigoriev I.V."/>
            <person name="Debuchy R."/>
            <person name="Gladieux P."/>
            <person name="Thoren M.H."/>
            <person name="Johannesson H."/>
        </authorList>
    </citation>
    <scope>NUCLEOTIDE SEQUENCE</scope>
    <source>
        <strain evidence="9">CBS 123565</strain>
    </source>
</reference>
<feature type="region of interest" description="Disordered" evidence="5">
    <location>
        <begin position="559"/>
        <end position="594"/>
    </location>
</feature>
<feature type="region of interest" description="Disordered" evidence="5">
    <location>
        <begin position="1150"/>
        <end position="1171"/>
    </location>
</feature>
<sequence>MMHPKRKRNDRGPNDSGPSRPSPHRPGDTSLGQHDRSFDGGRSGRGGRNHPRRGDRRDSSQSFGPGSSFGAPGPISPPLPRPSSPPSSAAPLRLATNPTPTPTPAAPSAPPSPAPIPSYYDYTIIADDTVSRWAKGARQQVIQHGIQSREDEDLTEIVMIFQELIHSVTDGRLSGADAGGVVKEIIGPELSEADRNAALVFDPHTLFLDTVATFMDVEAGSLRPQLRDFMMASEVSPALMRLVLDPPILQHLDLIRDTFVRMGIRQSTNLLYRQANYNLLREETEGFSKLVTELFTTSSTAPPTAEVVQATFNKVMGLIGTFDLHPGRVLDVTLDVFATVLIKQYRFLIRFLRSSSWWPRSQPKQATGLFVGGLPIWASPDHPGWSATEEEEVALAQARLERDIAFWDRVRKIKLDAYFELGGRQLAASEEERLANGTSEDAPESSIEQDWIKITKTLPPTGNRDAAQMLGFKLRFYTTEARDPNDGLPANLLYIIALLIKVGFISLTDLWNHIWPQDERMEDVKAQRMKELEEKEKASRPGGEKNALMMAGALSDDMAAPGHMSRRDAAANKSDVDPKAAEPTEEKSRLPEPSDQKVHLLQCLLTIGAIPESLFIIGRHEWILQAYPEIIPLFHRILHHSIDVVHQQSQPIASRSTECCAKKQTDHDQSGVPKGSVRLSTPTVKRALRWPFPDKAEVGDGSSYRFYWDEWADNVPVCQTVDDLFALCDSLLNVVGVNIGLDASLVAKLASIGCKSLADDQSPGNFARWHDLLKRLLVPAMSLGEPNSSIVESVWTLLKQYPIRTRYNVYAEWYEGSVSRLEPVSKAFARTRLETLSKMKRLSLTNIPQMAKSLAKIAYPSPGIVCKVALTQIESYSNLIEAFVECAKYFTDLGYDVLVWSVLSSLGGQQRSRTQESSVLLTSRWLQALSRFSGKVFQRYPNMDASPVLRYVHSQLLQGNSTDLVILKELIGSMGGVVSDLDFTDAQMRAMTGGTLLRRETLANLGDLRAVSVRSADRLMKALSRSNLAGQLLINIAQYRQNVIHHTGDGNARIKYLSTMVDDTHQILLQYLDLIRSNLDADTFDSLVPGIIQLMRDFGLDANLAFLIRRASIRWDVKALTSAKDASLQTAKIVADVDGDVAMEPVTEIDTPDAKGEAETTPPASKATSRMPESLAEALAPLIEEIPSVMPHQAWRYISPACYVFFWSLQFGNLVFPQDSYLSEGTRLKKLAEEVMKDRTDMTRAGMNKKTQKRNEIFDRQKHLLQEANEGITRFSKTRLHVGRQVGSWFPAGIAKADATSDTLLEECILPRLQLSALDAEYCFRMVKFLHEFSTPNFKLMSLYDRLFNHNRLRAIIFTCTVREAEHLGRFLKLILGDLSKWHRDKAAYEKEALGLKDLQGNKTRQYLGFATAFDADGKPTEFIEHDPFRELLFKWHKELNTALRSCLNGLEWMHIRNAITILKAVIDFFPAINFMADKFLEQLKTITERESASKNAPESEHGHRVDLSVTAQTTYSELQRRKSKWILVQAFRPGVKSDTKEERRGSTTTNSSLRASAAEFKPKGGRQPEVEDGEVIKDSRTGNVATRTREPGLSNPPPAREPSREANNPHPQRAGPTTNSNGRPVTPKPAPVPSGPGRQEPPKFTTLPPGGPGLPIRPDLPSRPEIPIPNRFGPGRPDRRDIPTRDARDYRDNREPRDQHPRDVREPHGNREGRDFRTPEVPRPERARDFPSSDRRPVDARQRDAGPREPGPRDAGWPSDRDRPPPPPRWQEPGPPPDRDVRIPRERVPLGPSRPDTRPTREPAVSTPPAAAATQGTPQGPPINPERARIIDPDRPEFLNPARAALFNETREPLPRQSPRDQPRERPPRTESPRRTDRPAANPSQPDTARDDRHGRHRHLDHPVAAREPHGEASPPHARPDRNADRGDRTPKSREAPYSGQPPRSDSDHGRLNQQDPNYGRLNAIHSVVEMPAVPPAGPPSGPRGRGGRNAARGGSANGPPMRTDNRFGGLDPIRPPSPDRHPPTGPSASRSRRSQYDSGTANSPTTTGAPAVGVHPDRMWHIGQQPTAPPPPSPPGGPSGVHPDRLNQIAAQPSGPGSHPRPPNNNPDRPPMPAPDRPSVSAPSSVSRSVPSGPSADFSATPTGPAAGNERLRPGGRQLRGIQNMLDKASADNARGPPLRMSRSRPSLAGSDAQILAGSSPVTTPVHERPPELIREPIREPSRRDMDTDRAPPRAVEPSPYVGDLRNSRDGSRGGGGSGGGPNGDGYGSSRTEHERTRREHHRSERPSRGSRRTTPDREPRGGEPKDARGDYRDSRRSGPSSSSGGVPGGSTREEREPGMSRRSSSMRDSTGGGNREVVPGREMLPPREAGGHRGSSHRGEGPAGLRGSEVMPPAGGRVDGHGGGGGGGGGGRSEGGAGRGEEYGGRSGSSRGGNAALRDPRSSRLGDERGDERARKRRSEGVDGASHQDKRQRR</sequence>
<gene>
    <name evidence="9" type="ORF">BT67DRAFT_303200</name>
</gene>
<feature type="compositionally biased region" description="Basic and acidic residues" evidence="5">
    <location>
        <begin position="2208"/>
        <end position="2234"/>
    </location>
</feature>
<evidence type="ECO:0000313" key="9">
    <source>
        <dbReference type="EMBL" id="KAK4134725.1"/>
    </source>
</evidence>
<feature type="compositionally biased region" description="Pro residues" evidence="5">
    <location>
        <begin position="1974"/>
        <end position="1983"/>
    </location>
</feature>
<feature type="compositionally biased region" description="Pro residues" evidence="5">
    <location>
        <begin position="99"/>
        <end position="113"/>
    </location>
</feature>
<evidence type="ECO:0000259" key="7">
    <source>
        <dbReference type="Pfam" id="PF11732"/>
    </source>
</evidence>
<evidence type="ECO:0000256" key="2">
    <source>
        <dbReference type="ARBA" id="ARBA00007857"/>
    </source>
</evidence>
<feature type="compositionally biased region" description="Gly residues" evidence="5">
    <location>
        <begin position="2255"/>
        <end position="2269"/>
    </location>
</feature>
<feature type="compositionally biased region" description="Polar residues" evidence="5">
    <location>
        <begin position="1606"/>
        <end position="1624"/>
    </location>
</feature>
<feature type="compositionally biased region" description="Basic and acidic residues" evidence="5">
    <location>
        <begin position="1902"/>
        <end position="1912"/>
    </location>
</feature>
<feature type="compositionally biased region" description="Basic and acidic residues" evidence="5">
    <location>
        <begin position="2441"/>
        <end position="2457"/>
    </location>
</feature>
<feature type="compositionally biased region" description="Low complexity" evidence="5">
    <location>
        <begin position="2343"/>
        <end position="2352"/>
    </location>
</feature>
<feature type="compositionally biased region" description="Basic and acidic residues" evidence="5">
    <location>
        <begin position="1561"/>
        <end position="1581"/>
    </location>
</feature>
<feature type="compositionally biased region" description="Basic and acidic residues" evidence="5">
    <location>
        <begin position="2273"/>
        <end position="2319"/>
    </location>
</feature>
<evidence type="ECO:0000313" key="10">
    <source>
        <dbReference type="Proteomes" id="UP001304895"/>
    </source>
</evidence>
<proteinExistence type="inferred from homology"/>
<feature type="compositionally biased region" description="Gly residues" evidence="5">
    <location>
        <begin position="2404"/>
        <end position="2421"/>
    </location>
</feature>
<dbReference type="PANTHER" id="PTHR21597">
    <property type="entry name" value="THO2 PROTEIN"/>
    <property type="match status" value="1"/>
</dbReference>
<evidence type="ECO:0000259" key="8">
    <source>
        <dbReference type="Pfam" id="PF16134"/>
    </source>
</evidence>
<dbReference type="InterPro" id="IPR021726">
    <property type="entry name" value="THO_THOC2_N"/>
</dbReference>
<feature type="compositionally biased region" description="Pro residues" evidence="5">
    <location>
        <begin position="74"/>
        <end position="85"/>
    </location>
</feature>
<dbReference type="Pfam" id="PF16134">
    <property type="entry name" value="THOC2_N"/>
    <property type="match status" value="1"/>
</dbReference>
<dbReference type="Proteomes" id="UP001304895">
    <property type="component" value="Unassembled WGS sequence"/>
</dbReference>
<feature type="compositionally biased region" description="Basic and acidic residues" evidence="5">
    <location>
        <begin position="1677"/>
        <end position="1753"/>
    </location>
</feature>
<feature type="domain" description="THO complex subunitTHOC2 C-terminal" evidence="6">
    <location>
        <begin position="1195"/>
        <end position="1519"/>
    </location>
</feature>
<feature type="compositionally biased region" description="Low complexity" evidence="5">
    <location>
        <begin position="86"/>
        <end position="98"/>
    </location>
</feature>
<dbReference type="InterPro" id="IPR040007">
    <property type="entry name" value="Tho2"/>
</dbReference>
<feature type="compositionally biased region" description="Pro residues" evidence="5">
    <location>
        <begin position="2069"/>
        <end position="2079"/>
    </location>
</feature>
<feature type="compositionally biased region" description="Basic residues" evidence="5">
    <location>
        <begin position="45"/>
        <end position="54"/>
    </location>
</feature>
<feature type="compositionally biased region" description="Low complexity" evidence="5">
    <location>
        <begin position="1643"/>
        <end position="1660"/>
    </location>
</feature>
<feature type="compositionally biased region" description="Low complexity" evidence="5">
    <location>
        <begin position="1990"/>
        <end position="2002"/>
    </location>
</feature>
<feature type="compositionally biased region" description="Low complexity" evidence="5">
    <location>
        <begin position="60"/>
        <end position="73"/>
    </location>
</feature>
<dbReference type="GO" id="GO:0006406">
    <property type="term" value="P:mRNA export from nucleus"/>
    <property type="evidence" value="ECO:0007669"/>
    <property type="project" value="InterPro"/>
</dbReference>
<evidence type="ECO:0000256" key="1">
    <source>
        <dbReference type="ARBA" id="ARBA00004123"/>
    </source>
</evidence>
<feature type="compositionally biased region" description="Basic and acidic residues" evidence="5">
    <location>
        <begin position="1778"/>
        <end position="1789"/>
    </location>
</feature>
<feature type="region of interest" description="Disordered" evidence="5">
    <location>
        <begin position="1"/>
        <end position="113"/>
    </location>
</feature>
<feature type="compositionally biased region" description="Pro residues" evidence="5">
    <location>
        <begin position="2101"/>
        <end position="2118"/>
    </location>
</feature>
<dbReference type="Pfam" id="PF11732">
    <property type="entry name" value="Thoc2"/>
    <property type="match status" value="1"/>
</dbReference>
<dbReference type="PANTHER" id="PTHR21597:SF0">
    <property type="entry name" value="THO COMPLEX SUBUNIT 2"/>
    <property type="match status" value="1"/>
</dbReference>
<organism evidence="9 10">
    <name type="scientific">Trichocladium antarcticum</name>
    <dbReference type="NCBI Taxonomy" id="1450529"/>
    <lineage>
        <taxon>Eukaryota</taxon>
        <taxon>Fungi</taxon>
        <taxon>Dikarya</taxon>
        <taxon>Ascomycota</taxon>
        <taxon>Pezizomycotina</taxon>
        <taxon>Sordariomycetes</taxon>
        <taxon>Sordariomycetidae</taxon>
        <taxon>Sordariales</taxon>
        <taxon>Chaetomiaceae</taxon>
        <taxon>Trichocladium</taxon>
    </lineage>
</organism>
<evidence type="ECO:0000256" key="4">
    <source>
        <dbReference type="ARBA" id="ARBA00023242"/>
    </source>
</evidence>
<feature type="compositionally biased region" description="Low complexity" evidence="5">
    <location>
        <begin position="2119"/>
        <end position="2138"/>
    </location>
</feature>
<feature type="domain" description="THO complex subunit 2 N-terminal" evidence="8">
    <location>
        <begin position="126"/>
        <end position="852"/>
    </location>
</feature>
<feature type="domain" description="THO complex subunitTHOC2 N-terminal" evidence="7">
    <location>
        <begin position="854"/>
        <end position="930"/>
    </location>
</feature>
<evidence type="ECO:0000256" key="3">
    <source>
        <dbReference type="ARBA" id="ARBA00019596"/>
    </source>
</evidence>
<evidence type="ECO:0000256" key="5">
    <source>
        <dbReference type="SAM" id="MobiDB-lite"/>
    </source>
</evidence>
<dbReference type="GO" id="GO:0000445">
    <property type="term" value="C:THO complex part of transcription export complex"/>
    <property type="evidence" value="ECO:0007669"/>
    <property type="project" value="TreeGrafter"/>
</dbReference>
<keyword evidence="10" id="KW-1185">Reference proteome</keyword>
<dbReference type="InterPro" id="IPR021418">
    <property type="entry name" value="THO_THOC2_C"/>
</dbReference>
<feature type="region of interest" description="Disordered" evidence="5">
    <location>
        <begin position="1536"/>
        <end position="2477"/>
    </location>
</feature>
<dbReference type="EMBL" id="MU853408">
    <property type="protein sequence ID" value="KAK4134725.1"/>
    <property type="molecule type" value="Genomic_DNA"/>
</dbReference>
<feature type="compositionally biased region" description="Basic and acidic residues" evidence="5">
    <location>
        <begin position="1850"/>
        <end position="1879"/>
    </location>
</feature>
<feature type="compositionally biased region" description="Basic and acidic residues" evidence="5">
    <location>
        <begin position="565"/>
        <end position="594"/>
    </location>
</feature>
<reference evidence="9" key="1">
    <citation type="journal article" date="2023" name="Mol. Phylogenet. Evol.">
        <title>Genome-scale phylogeny and comparative genomics of the fungal order Sordariales.</title>
        <authorList>
            <person name="Hensen N."/>
            <person name="Bonometti L."/>
            <person name="Westerberg I."/>
            <person name="Brannstrom I.O."/>
            <person name="Guillou S."/>
            <person name="Cros-Aarteil S."/>
            <person name="Calhoun S."/>
            <person name="Haridas S."/>
            <person name="Kuo A."/>
            <person name="Mondo S."/>
            <person name="Pangilinan J."/>
            <person name="Riley R."/>
            <person name="LaButti K."/>
            <person name="Andreopoulos B."/>
            <person name="Lipzen A."/>
            <person name="Chen C."/>
            <person name="Yan M."/>
            <person name="Daum C."/>
            <person name="Ng V."/>
            <person name="Clum A."/>
            <person name="Steindorff A."/>
            <person name="Ohm R.A."/>
            <person name="Martin F."/>
            <person name="Silar P."/>
            <person name="Natvig D.O."/>
            <person name="Lalanne C."/>
            <person name="Gautier V."/>
            <person name="Ament-Velasquez S.L."/>
            <person name="Kruys A."/>
            <person name="Hutchinson M.I."/>
            <person name="Powell A.J."/>
            <person name="Barry K."/>
            <person name="Miller A.N."/>
            <person name="Grigoriev I.V."/>
            <person name="Debuchy R."/>
            <person name="Gladieux P."/>
            <person name="Hiltunen Thoren M."/>
            <person name="Johannesson H."/>
        </authorList>
    </citation>
    <scope>NUCLEOTIDE SEQUENCE</scope>
    <source>
        <strain evidence="9">CBS 123565</strain>
    </source>
</reference>
<feature type="compositionally biased region" description="Basic and acidic residues" evidence="5">
    <location>
        <begin position="1536"/>
        <end position="1546"/>
    </location>
</feature>
<feature type="compositionally biased region" description="Basic and acidic residues" evidence="5">
    <location>
        <begin position="1919"/>
        <end position="1936"/>
    </location>
</feature>
<accession>A0AAN6UL20</accession>
<dbReference type="GO" id="GO:0006397">
    <property type="term" value="P:mRNA processing"/>
    <property type="evidence" value="ECO:0007669"/>
    <property type="project" value="InterPro"/>
</dbReference>
<dbReference type="InterPro" id="IPR032302">
    <property type="entry name" value="THOC2_N"/>
</dbReference>
<comment type="similarity">
    <text evidence="2">Belongs to the THOC2 family.</text>
</comment>
<comment type="subcellular location">
    <subcellularLocation>
        <location evidence="1">Nucleus</location>
    </subcellularLocation>
</comment>
<feature type="compositionally biased region" description="Basic and acidic residues" evidence="5">
    <location>
        <begin position="1827"/>
        <end position="1838"/>
    </location>
</feature>
<keyword evidence="4" id="KW-0539">Nucleus</keyword>